<reference evidence="2 3" key="1">
    <citation type="submission" date="2024-04" db="EMBL/GenBank/DDBJ databases">
        <title>draft genome sequnece of Paenibacillus filicis.</title>
        <authorList>
            <person name="Kim D.-U."/>
        </authorList>
    </citation>
    <scope>NUCLEOTIDE SEQUENCE [LARGE SCALE GENOMIC DNA]</scope>
    <source>
        <strain evidence="2 3">KACC14197</strain>
    </source>
</reference>
<name>A0ABU9DTQ7_9BACL</name>
<keyword evidence="1" id="KW-0472">Membrane</keyword>
<keyword evidence="3" id="KW-1185">Reference proteome</keyword>
<gene>
    <name evidence="2" type="ORF">WMW72_30610</name>
</gene>
<proteinExistence type="predicted"/>
<dbReference type="Proteomes" id="UP001469365">
    <property type="component" value="Unassembled WGS sequence"/>
</dbReference>
<evidence type="ECO:0008006" key="4">
    <source>
        <dbReference type="Google" id="ProtNLM"/>
    </source>
</evidence>
<evidence type="ECO:0000313" key="2">
    <source>
        <dbReference type="EMBL" id="MEK8132260.1"/>
    </source>
</evidence>
<evidence type="ECO:0000256" key="1">
    <source>
        <dbReference type="SAM" id="Phobius"/>
    </source>
</evidence>
<sequence length="211" mass="24478">MERYQAKSKEKPEELLEDEFLRERMERWGQSSQKRPFDPYLAMRMRKNKWVAGILSFMIPGTGQLYLGLMQRGLGIMVMFMLDIFAIVFFAMNESIPLIVLFSLLLPIMYFYNIFDALQQTDRVNGWAAPLDFSDVRTFDSAAETEERPVRPRRRGNNFGYLLILAGVVLFLAAGRPEWLDRAIQFMGSTFGALVLIGLGLFLFFRESMKK</sequence>
<accession>A0ABU9DTQ7</accession>
<feature type="transmembrane region" description="Helical" evidence="1">
    <location>
        <begin position="183"/>
        <end position="205"/>
    </location>
</feature>
<feature type="transmembrane region" description="Helical" evidence="1">
    <location>
        <begin position="50"/>
        <end position="67"/>
    </location>
</feature>
<organism evidence="2 3">
    <name type="scientific">Paenibacillus filicis</name>
    <dbReference type="NCBI Taxonomy" id="669464"/>
    <lineage>
        <taxon>Bacteria</taxon>
        <taxon>Bacillati</taxon>
        <taxon>Bacillota</taxon>
        <taxon>Bacilli</taxon>
        <taxon>Bacillales</taxon>
        <taxon>Paenibacillaceae</taxon>
        <taxon>Paenibacillus</taxon>
    </lineage>
</organism>
<feature type="transmembrane region" description="Helical" evidence="1">
    <location>
        <begin position="158"/>
        <end position="177"/>
    </location>
</feature>
<dbReference type="RefSeq" id="WP_341419384.1">
    <property type="nucleotide sequence ID" value="NZ_JBBPCC010000027.1"/>
</dbReference>
<evidence type="ECO:0000313" key="3">
    <source>
        <dbReference type="Proteomes" id="UP001469365"/>
    </source>
</evidence>
<comment type="caution">
    <text evidence="2">The sequence shown here is derived from an EMBL/GenBank/DDBJ whole genome shotgun (WGS) entry which is preliminary data.</text>
</comment>
<keyword evidence="1" id="KW-0812">Transmembrane</keyword>
<protein>
    <recommendedName>
        <fullName evidence="4">TM2 domain-containing protein</fullName>
    </recommendedName>
</protein>
<dbReference type="EMBL" id="JBBPCC010000027">
    <property type="protein sequence ID" value="MEK8132260.1"/>
    <property type="molecule type" value="Genomic_DNA"/>
</dbReference>
<keyword evidence="1" id="KW-1133">Transmembrane helix</keyword>